<protein>
    <submittedName>
        <fullName evidence="2">YkgB family protein</fullName>
    </submittedName>
</protein>
<accession>A0ABT1SXD1</accession>
<name>A0ABT1SXD1_9SPHI</name>
<evidence type="ECO:0000313" key="3">
    <source>
        <dbReference type="Proteomes" id="UP001204376"/>
    </source>
</evidence>
<reference evidence="2 3" key="1">
    <citation type="submission" date="2022-07" db="EMBL/GenBank/DDBJ databases">
        <title>Mucilaginibacter sp. JC4.</title>
        <authorList>
            <person name="Le V."/>
            <person name="Ko S.-R."/>
            <person name="Ahn C.-Y."/>
            <person name="Oh H.-M."/>
        </authorList>
    </citation>
    <scope>NUCLEOTIDE SEQUENCE [LARGE SCALE GENOMIC DNA]</scope>
    <source>
        <strain evidence="2 3">JC4</strain>
    </source>
</reference>
<dbReference type="PANTHER" id="PTHR40106">
    <property type="entry name" value="INNER MEMBRANE PROTEIN RCLC"/>
    <property type="match status" value="1"/>
</dbReference>
<dbReference type="InterPro" id="IPR016865">
    <property type="entry name" value="RclC"/>
</dbReference>
<organism evidence="2 3">
    <name type="scientific">Mucilaginibacter aquariorum</name>
    <dbReference type="NCBI Taxonomy" id="2967225"/>
    <lineage>
        <taxon>Bacteria</taxon>
        <taxon>Pseudomonadati</taxon>
        <taxon>Bacteroidota</taxon>
        <taxon>Sphingobacteriia</taxon>
        <taxon>Sphingobacteriales</taxon>
        <taxon>Sphingobacteriaceae</taxon>
        <taxon>Mucilaginibacter</taxon>
    </lineage>
</organism>
<keyword evidence="3" id="KW-1185">Reference proteome</keyword>
<sequence>MKSTIIFFIANLEQVGKQLTRAAIVIVFLWIGGLKFFNYEADGIVPFVANSPIMSFMYHDPAHYKKYQNKEGESIPQNHSWHAENGTYVFSNYLGLFLIAMGVLVAFYRLVPFASMIASLLIVLMTAVTLSFLITTPEAWVPKLGDKDFGFPFLSGRGRLVLKDLVIMGAALFTASDSAALYLRKEHTYK</sequence>
<keyword evidence="1" id="KW-0472">Membrane</keyword>
<dbReference type="PIRSF" id="PIRSF028065">
    <property type="entry name" value="UCP028065"/>
    <property type="match status" value="1"/>
</dbReference>
<proteinExistence type="predicted"/>
<dbReference type="InterPro" id="IPR007339">
    <property type="entry name" value="RclC-like"/>
</dbReference>
<evidence type="ECO:0000313" key="2">
    <source>
        <dbReference type="EMBL" id="MCQ6957016.1"/>
    </source>
</evidence>
<feature type="transmembrane region" description="Helical" evidence="1">
    <location>
        <begin position="118"/>
        <end position="140"/>
    </location>
</feature>
<dbReference type="RefSeq" id="WP_256537227.1">
    <property type="nucleotide sequence ID" value="NZ_JANHOH010000001.1"/>
</dbReference>
<dbReference type="Pfam" id="PF04224">
    <property type="entry name" value="DUF417"/>
    <property type="match status" value="1"/>
</dbReference>
<feature type="transmembrane region" description="Helical" evidence="1">
    <location>
        <begin position="160"/>
        <end position="183"/>
    </location>
</feature>
<evidence type="ECO:0000256" key="1">
    <source>
        <dbReference type="SAM" id="Phobius"/>
    </source>
</evidence>
<gene>
    <name evidence="2" type="ORF">NPE20_03570</name>
</gene>
<comment type="caution">
    <text evidence="2">The sequence shown here is derived from an EMBL/GenBank/DDBJ whole genome shotgun (WGS) entry which is preliminary data.</text>
</comment>
<keyword evidence="1" id="KW-1133">Transmembrane helix</keyword>
<dbReference type="EMBL" id="JANHOH010000001">
    <property type="protein sequence ID" value="MCQ6957016.1"/>
    <property type="molecule type" value="Genomic_DNA"/>
</dbReference>
<dbReference type="Proteomes" id="UP001204376">
    <property type="component" value="Unassembled WGS sequence"/>
</dbReference>
<dbReference type="PANTHER" id="PTHR40106:SF1">
    <property type="entry name" value="INNER MEMBRANE PROTEIN RCLC"/>
    <property type="match status" value="1"/>
</dbReference>
<keyword evidence="1" id="KW-0812">Transmembrane</keyword>
<feature type="transmembrane region" description="Helical" evidence="1">
    <location>
        <begin position="20"/>
        <end position="37"/>
    </location>
</feature>
<feature type="transmembrane region" description="Helical" evidence="1">
    <location>
        <begin position="90"/>
        <end position="111"/>
    </location>
</feature>